<dbReference type="Proteomes" id="UP000288086">
    <property type="component" value="Unassembled WGS sequence"/>
</dbReference>
<accession>A0A444J0U6</accession>
<proteinExistence type="predicted"/>
<reference evidence="1 2" key="1">
    <citation type="submission" date="2017-01" db="EMBL/GenBank/DDBJ databases">
        <title>The cable genome- insights into the physiology and evolution of filamentous bacteria capable of sulfide oxidation via long distance electron transfer.</title>
        <authorList>
            <person name="Schreiber L."/>
            <person name="Bjerg J.T."/>
            <person name="Boggild A."/>
            <person name="Van De Vossenberg J."/>
            <person name="Meysman F."/>
            <person name="Nielsen L.P."/>
            <person name="Schramm A."/>
            <person name="Kjeldsen K.U."/>
        </authorList>
    </citation>
    <scope>NUCLEOTIDE SEQUENCE [LARGE SCALE GENOMIC DNA]</scope>
    <source>
        <strain evidence="1">A1</strain>
    </source>
</reference>
<organism evidence="1 2">
    <name type="scientific">Candidatus Electrothrix communis</name>
    <dbReference type="NCBI Taxonomy" id="1859133"/>
    <lineage>
        <taxon>Bacteria</taxon>
        <taxon>Pseudomonadati</taxon>
        <taxon>Thermodesulfobacteriota</taxon>
        <taxon>Desulfobulbia</taxon>
        <taxon>Desulfobulbales</taxon>
        <taxon>Desulfobulbaceae</taxon>
        <taxon>Candidatus Electrothrix</taxon>
    </lineage>
</organism>
<sequence length="154" mass="17861">MELSCPVGGQQVEGNLNMCLAIYIASDKLLPLIEWKEEHPGFNTRSLSKYDRGVKKQFTLPFIIYAGSYQGCSCGFLKEFLIEIKDLEMAQADYNLLAEYLREHQKMGSNVEIYSCWEGDQEAQPEFIEQLTLEEVCDPQFQFKEKAYYKIMRS</sequence>
<dbReference type="EMBL" id="MTKP01000261">
    <property type="protein sequence ID" value="RWX46716.1"/>
    <property type="molecule type" value="Genomic_DNA"/>
</dbReference>
<protein>
    <submittedName>
        <fullName evidence="1">Uncharacterized protein</fullName>
    </submittedName>
</protein>
<keyword evidence="2" id="KW-1185">Reference proteome</keyword>
<evidence type="ECO:0000313" key="1">
    <source>
        <dbReference type="EMBL" id="RWX46716.1"/>
    </source>
</evidence>
<dbReference type="AlphaFoldDB" id="A0A444J0U6"/>
<name>A0A444J0U6_9BACT</name>
<gene>
    <name evidence="1" type="ORF">VT98_12612</name>
</gene>
<evidence type="ECO:0000313" key="2">
    <source>
        <dbReference type="Proteomes" id="UP000288086"/>
    </source>
</evidence>
<comment type="caution">
    <text evidence="1">The sequence shown here is derived from an EMBL/GenBank/DDBJ whole genome shotgun (WGS) entry which is preliminary data.</text>
</comment>